<evidence type="ECO:0000256" key="2">
    <source>
        <dbReference type="SAM" id="MobiDB-lite"/>
    </source>
</evidence>
<protein>
    <submittedName>
        <fullName evidence="4">Tapetum-specific zinc finger protein 1</fullName>
    </submittedName>
</protein>
<dbReference type="SMART" id="SM00355">
    <property type="entry name" value="ZnF_C2H2"/>
    <property type="match status" value="3"/>
</dbReference>
<dbReference type="Gene3D" id="3.30.160.60">
    <property type="entry name" value="Classic Zinc Finger"/>
    <property type="match status" value="1"/>
</dbReference>
<sequence>MVDYQDLQVGMSGTLWIQLKIEDKQVQELDHSQDIMDYEVPKNNDHTRICEVCNKGFSSGKALGGHMRIHVQAAKKLLSVGKKCKKLNPFGSRYYKKRILLQQDDHQDNYNNDIKNQLAPICSVCGKNFPSMKSLFGHMRSHPERAWRGIQPPAPNKNSCLSSASNEIAATTKSGDLSVPGWSVKAKRGRKGTIAEASSNSSLGSRSFSFDQEKDDEEHELHDAVGHLMLLANGNKTSADQELEITNSNSLTSKAETEQVDENKKKKKKIKLRRLGSVQDLVSPVSVHHDQKLVMDTPEKYKCNTCEKSFATHQALGGHRSSHNKFRMVIQNSVEDDVVTNVATSSIIGPVEEREEAAASTSKLLVDHNKNASASQVLGVQNRCQWGSPIDHQAGPSTSQLTSPGEVSHSIGRQILDFDLNELPPQEDEIAGGRDHQYFTFFPI</sequence>
<evidence type="ECO:0000256" key="1">
    <source>
        <dbReference type="PROSITE-ProRule" id="PRU00042"/>
    </source>
</evidence>
<feature type="domain" description="C2H2-type" evidence="3">
    <location>
        <begin position="120"/>
        <end position="142"/>
    </location>
</feature>
<feature type="compositionally biased region" description="Low complexity" evidence="2">
    <location>
        <begin position="198"/>
        <end position="209"/>
    </location>
</feature>
<keyword evidence="1" id="KW-0479">Metal-binding</keyword>
<dbReference type="PROSITE" id="PS50157">
    <property type="entry name" value="ZINC_FINGER_C2H2_2"/>
    <property type="match status" value="3"/>
</dbReference>
<feature type="compositionally biased region" description="Polar residues" evidence="2">
    <location>
        <begin position="395"/>
        <end position="405"/>
    </location>
</feature>
<feature type="region of interest" description="Disordered" evidence="2">
    <location>
        <begin position="387"/>
        <end position="406"/>
    </location>
</feature>
<proteinExistence type="evidence at transcript level"/>
<feature type="compositionally biased region" description="Polar residues" evidence="2">
    <location>
        <begin position="245"/>
        <end position="254"/>
    </location>
</feature>
<evidence type="ECO:0000259" key="3">
    <source>
        <dbReference type="PROSITE" id="PS50157"/>
    </source>
</evidence>
<keyword evidence="1" id="KW-0862">Zinc</keyword>
<feature type="domain" description="C2H2-type" evidence="3">
    <location>
        <begin position="301"/>
        <end position="328"/>
    </location>
</feature>
<dbReference type="SUPFAM" id="SSF57667">
    <property type="entry name" value="beta-beta-alpha zinc fingers"/>
    <property type="match status" value="2"/>
</dbReference>
<feature type="domain" description="C2H2-type" evidence="3">
    <location>
        <begin position="48"/>
        <end position="75"/>
    </location>
</feature>
<dbReference type="PANTHER" id="PTHR47591:SF1">
    <property type="entry name" value="ZINC FINGER PROTEIN ZAT2-RELATED"/>
    <property type="match status" value="1"/>
</dbReference>
<accession>P93716</accession>
<evidence type="ECO:0000313" key="4">
    <source>
        <dbReference type="EMBL" id="BAA19113.1"/>
    </source>
</evidence>
<dbReference type="GO" id="GO:0008270">
    <property type="term" value="F:zinc ion binding"/>
    <property type="evidence" value="ECO:0007669"/>
    <property type="project" value="UniProtKB-KW"/>
</dbReference>
<dbReference type="PROSITE" id="PS00028">
    <property type="entry name" value="ZINC_FINGER_C2H2_1"/>
    <property type="match status" value="3"/>
</dbReference>
<keyword evidence="1" id="KW-0863">Zinc-finger</keyword>
<dbReference type="AlphaFoldDB" id="P93716"/>
<feature type="region of interest" description="Disordered" evidence="2">
    <location>
        <begin position="245"/>
        <end position="268"/>
    </location>
</feature>
<organism evidence="4">
    <name type="scientific">Petunia hybrida</name>
    <name type="common">Petunia</name>
    <dbReference type="NCBI Taxonomy" id="4102"/>
    <lineage>
        <taxon>Eukaryota</taxon>
        <taxon>Viridiplantae</taxon>
        <taxon>Streptophyta</taxon>
        <taxon>Embryophyta</taxon>
        <taxon>Tracheophyta</taxon>
        <taxon>Spermatophyta</taxon>
        <taxon>Magnoliopsida</taxon>
        <taxon>eudicotyledons</taxon>
        <taxon>Gunneridae</taxon>
        <taxon>Pentapetalae</taxon>
        <taxon>asterids</taxon>
        <taxon>lamiids</taxon>
        <taxon>Solanales</taxon>
        <taxon>Solanaceae</taxon>
        <taxon>Petunioideae</taxon>
        <taxon>Petunia</taxon>
    </lineage>
</organism>
<name>P93716_PETHY</name>
<feature type="compositionally biased region" description="Basic and acidic residues" evidence="2">
    <location>
        <begin position="255"/>
        <end position="264"/>
    </location>
</feature>
<feature type="region of interest" description="Disordered" evidence="2">
    <location>
        <begin position="179"/>
        <end position="220"/>
    </location>
</feature>
<reference evidence="4" key="1">
    <citation type="submission" date="1997-01" db="EMBL/GenBank/DDBJ databases">
        <title>Seven zinc-finger transcription factors are expressed sequentially during the development of anthers and pollen in Petunia.</title>
        <authorList>
            <person name="Kobayashi A."/>
            <person name="Sakamoto A."/>
            <person name="Kubo K."/>
            <person name="Rybka Z."/>
            <person name="Kanno Y."/>
            <person name="Takatsuji H."/>
        </authorList>
    </citation>
    <scope>NUCLEOTIDE SEQUENCE</scope>
    <source>
        <tissue evidence="4">Stamen</tissue>
    </source>
</reference>
<dbReference type="InterPro" id="IPR036236">
    <property type="entry name" value="Znf_C2H2_sf"/>
</dbReference>
<dbReference type="InterPro" id="IPR013087">
    <property type="entry name" value="Znf_C2H2_type"/>
</dbReference>
<gene>
    <name evidence="4" type="primary">taz1</name>
</gene>
<dbReference type="EMBL" id="AB000454">
    <property type="protein sequence ID" value="BAA19113.1"/>
    <property type="molecule type" value="mRNA"/>
</dbReference>
<dbReference type="Pfam" id="PF13912">
    <property type="entry name" value="zf-C2H2_6"/>
    <property type="match status" value="3"/>
</dbReference>
<dbReference type="PANTHER" id="PTHR47591">
    <property type="entry name" value="ZINC FINGER PROTEIN ZAT2-RELATED"/>
    <property type="match status" value="1"/>
</dbReference>